<dbReference type="Proteomes" id="UP000018461">
    <property type="component" value="Unassembled WGS sequence"/>
</dbReference>
<dbReference type="Gene3D" id="2.10.270.10">
    <property type="entry name" value="Cholin Binding"/>
    <property type="match status" value="1"/>
</dbReference>
<keyword evidence="1" id="KW-0732">Signal</keyword>
<dbReference type="PATRIC" id="fig|796943.3.peg.528"/>
<dbReference type="RefSeq" id="WP_009534023.1">
    <property type="nucleotide sequence ID" value="NZ_KE148312.1"/>
</dbReference>
<evidence type="ECO:0008006" key="4">
    <source>
        <dbReference type="Google" id="ProtNLM"/>
    </source>
</evidence>
<protein>
    <recommendedName>
        <fullName evidence="4">Cell wall-binding repeat protein</fullName>
    </recommendedName>
</protein>
<accession>G9WLE0</accession>
<evidence type="ECO:0000256" key="1">
    <source>
        <dbReference type="SAM" id="SignalP"/>
    </source>
</evidence>
<proteinExistence type="predicted"/>
<dbReference type="EMBL" id="AFZC02000003">
    <property type="protein sequence ID" value="EHL12595.1"/>
    <property type="molecule type" value="Genomic_DNA"/>
</dbReference>
<gene>
    <name evidence="2" type="ORF">HMPREF9625_00149</name>
</gene>
<keyword evidence="3" id="KW-1185">Reference proteome</keyword>
<dbReference type="STRING" id="796943.HMPREF9625_00149"/>
<sequence>MKRLIKLSFLTAALLFCLAFTVTAEERAASNEEIAAVKSGHSTAYSWENSGNHWKLLYLDVKGKSWKYAKDRWVQIGSRFYYFDGEGNAEEGWFRLEGKWYFAEYDSTMRNSETACVVRTGWASISNDRGRYHTFYFATDKDGRPSGMLQGDAGRYDAFTIDGREVYFDDQGYADTRTAPGDVQKFSGKRV</sequence>
<evidence type="ECO:0000313" key="3">
    <source>
        <dbReference type="Proteomes" id="UP000018461"/>
    </source>
</evidence>
<reference evidence="2" key="2">
    <citation type="submission" date="2013-03" db="EMBL/GenBank/DDBJ databases">
        <title>The Genome Sequence of Oribacterium sp. ACB1.</title>
        <authorList>
            <consortium name="The Broad Institute Genomics Platform"/>
            <consortium name="The Broad Institute Genome Sequencing Center for Infectious Disease"/>
            <person name="Earl A."/>
            <person name="Ward D."/>
            <person name="Feldgarden M."/>
            <person name="Gevers D."/>
            <person name="Sizova M."/>
            <person name="Hazen A."/>
            <person name="Epstein S."/>
            <person name="Walker B."/>
            <person name="Young S."/>
            <person name="Zeng Q."/>
            <person name="Gargeya S."/>
            <person name="Fitzgerald M."/>
            <person name="Haas B."/>
            <person name="Abouelleil A."/>
            <person name="Allen A.W."/>
            <person name="Alvarado L."/>
            <person name="Arachchi H.M."/>
            <person name="Berlin A.M."/>
            <person name="Chapman S.B."/>
            <person name="Gainer-Dewar J."/>
            <person name="Goldberg J."/>
            <person name="Griggs A."/>
            <person name="Gujja S."/>
            <person name="Hansen M."/>
            <person name="Howarth C."/>
            <person name="Imamovic A."/>
            <person name="Ireland A."/>
            <person name="Larimer J."/>
            <person name="McCowan C."/>
            <person name="Murphy C."/>
            <person name="Pearson M."/>
            <person name="Poon T.W."/>
            <person name="Priest M."/>
            <person name="Roberts A."/>
            <person name="Saif S."/>
            <person name="Shea T."/>
            <person name="Sisk P."/>
            <person name="Sykes S."/>
            <person name="Wortman J."/>
            <person name="Nusbaum C."/>
            <person name="Birren B."/>
        </authorList>
    </citation>
    <scope>NUCLEOTIDE SEQUENCE [LARGE SCALE GENOMIC DNA]</scope>
    <source>
        <strain evidence="2">ACB1</strain>
    </source>
</reference>
<feature type="chain" id="PRO_5039272686" description="Cell wall-binding repeat protein" evidence="1">
    <location>
        <begin position="25"/>
        <end position="191"/>
    </location>
</feature>
<reference evidence="2" key="1">
    <citation type="submission" date="2011-08" db="EMBL/GenBank/DDBJ databases">
        <authorList>
            <consortium name="The Broad Institute Genome Sequencing Platform"/>
            <person name="Earl A."/>
            <person name="Ward D."/>
            <person name="Feldgarden M."/>
            <person name="Gevers D."/>
            <person name="Sizova M."/>
            <person name="Hazen A."/>
            <person name="Epstein S."/>
            <person name="Young S.K."/>
            <person name="Zeng Q."/>
            <person name="Gargeya S."/>
            <person name="Fitzgerald M."/>
            <person name="Haas B."/>
            <person name="Abouelleil A."/>
            <person name="Alvarado L."/>
            <person name="Arachchi H.M."/>
            <person name="Berlin A."/>
            <person name="Brown A."/>
            <person name="Chapman S.B."/>
            <person name="Chen Z."/>
            <person name="Dunbar C."/>
            <person name="Freedman E."/>
            <person name="Gearin G."/>
            <person name="Gellesch M."/>
            <person name="Goldberg J."/>
            <person name="Griggs A."/>
            <person name="Gujja S."/>
            <person name="Heiman D."/>
            <person name="Howarth C."/>
            <person name="Larson L."/>
            <person name="Lui A."/>
            <person name="MacDonald P.J.P."/>
            <person name="Montmayeur A."/>
            <person name="Murphy C."/>
            <person name="Neiman D."/>
            <person name="Pearson M."/>
            <person name="Priest M."/>
            <person name="Roberts A."/>
            <person name="Saif S."/>
            <person name="Shea T."/>
            <person name="Shenoy N."/>
            <person name="Sisk P."/>
            <person name="Stolte C."/>
            <person name="Sykes S."/>
            <person name="Wortman J."/>
            <person name="Nusbaum C."/>
            <person name="Birren B."/>
        </authorList>
    </citation>
    <scope>NUCLEOTIDE SEQUENCE</scope>
    <source>
        <strain evidence="2">ACB1</strain>
    </source>
</reference>
<evidence type="ECO:0000313" key="2">
    <source>
        <dbReference type="EMBL" id="EHL12595.1"/>
    </source>
</evidence>
<feature type="signal peptide" evidence="1">
    <location>
        <begin position="1"/>
        <end position="24"/>
    </location>
</feature>
<name>G9WLE0_9FIRM</name>
<dbReference type="HOGENOM" id="CLU_1420205_0_0_9"/>
<comment type="caution">
    <text evidence="2">The sequence shown here is derived from an EMBL/GenBank/DDBJ whole genome shotgun (WGS) entry which is preliminary data.</text>
</comment>
<organism evidence="2 3">
    <name type="scientific">Oribacterium parvum ACB1</name>
    <dbReference type="NCBI Taxonomy" id="796943"/>
    <lineage>
        <taxon>Bacteria</taxon>
        <taxon>Bacillati</taxon>
        <taxon>Bacillota</taxon>
        <taxon>Clostridia</taxon>
        <taxon>Lachnospirales</taxon>
        <taxon>Lachnospiraceae</taxon>
        <taxon>Oribacterium</taxon>
    </lineage>
</organism>
<dbReference type="SUPFAM" id="SSF69360">
    <property type="entry name" value="Cell wall binding repeat"/>
    <property type="match status" value="1"/>
</dbReference>
<dbReference type="AlphaFoldDB" id="G9WLE0"/>